<dbReference type="SMART" id="SM00332">
    <property type="entry name" value="PP2Cc"/>
    <property type="match status" value="1"/>
</dbReference>
<dbReference type="PROSITE" id="PS51746">
    <property type="entry name" value="PPM_2"/>
    <property type="match status" value="1"/>
</dbReference>
<gene>
    <name evidence="7" type="primary">POL_20</name>
    <name evidence="7" type="ORF">g.120230</name>
</gene>
<dbReference type="InterPro" id="IPR001932">
    <property type="entry name" value="PPM-type_phosphatase-like_dom"/>
</dbReference>
<sequence>MGNSTSRVVNCLVPFGNGKDGIDLEFLEPLDEGLGHSFCYVRPVIADSPAITPSNSERFTIESSTFDSERYSGSFRQEIVDESCTQRTSKNFSETTFKTISGASVSANASTAQTGNPNILFLGDAQEPAASFESTSSFAAIPLQPAPHGSGPLNGFMSGPLERGFASGPLERGGGFTSGPLDKGPFMSGPLDSMDRSNFSAPLSYGQRRAGFGRLVRTVSRPVRSALSRTFIRHLSGPSLVKRFLLQPMSQFVWHPKPKDAKFRSEVPLHCTEVRPSENEYRNTCNLQWAHGKAGEDRVHVVLSEEQGWLFVGIYDGFSGPDAPDFLMSNLYKAIDKELEGLLWDYEDKAGSSVPSSGLLANDAVGNSDECVAAMQLSVDDAEKKCGDGAVSVVLNEVESRILCTIDKGPDVESAEPDEFAETKREIEDVAQIQEVTATFEVVNNNVSGRNIGNSRGPKNESVDSGVISDEKGEVKNVAQKQGATMTCEKGSANVNVRDTGKPSRLTNEELAPSIKISGKGRKTIRLYELLHMELTEEYDAKVSSSVSDIGNRRTDRCSSQPGIFEDLCSRQCLPGEQTASCLASMTQDCPLHMGDEVNLRENEGAAADEDKDKQKVISSYYAPEQKQMTKRSLIGSNMQKLYRKQKSIRRKLFPWSYDWHRDQTHIDEKVVDSSVVIRRCKSGPVDHDAVLKAMSRALETTEETYMNMVERTLDRNPELALMGSCVLVMLMKDQDVYVMNLGDSRVILAQERLNDWHVGPNVAKEDVKNWNRPRESLVRMELDRISEESPVQNQNSRVCKVSKNREIPIYRLKMKAVQLSADHSTSIEEEILRIKAEHVDDAQAVFNDRVKGQLKVTRAFGAGFLKKPKFNEALLEMFRINYIGTSPYLSCIPLVVHHRLSSNDRFLVLSSDGLYQYFTNEGVVSHVAWFMENVPEGDPAQYLITELLFRAAKKNGMDFHELLDIPHGDRRKYHDDVSVMVISLEGRIWRSSG</sequence>
<comment type="catalytic activity">
    <reaction evidence="5">
        <text>O-phospho-L-threonyl-[protein] + H2O = L-threonyl-[protein] + phosphate</text>
        <dbReference type="Rhea" id="RHEA:47004"/>
        <dbReference type="Rhea" id="RHEA-COMP:11060"/>
        <dbReference type="Rhea" id="RHEA-COMP:11605"/>
        <dbReference type="ChEBI" id="CHEBI:15377"/>
        <dbReference type="ChEBI" id="CHEBI:30013"/>
        <dbReference type="ChEBI" id="CHEBI:43474"/>
        <dbReference type="ChEBI" id="CHEBI:61977"/>
        <dbReference type="EC" id="3.1.3.16"/>
    </reaction>
</comment>
<evidence type="ECO:0000256" key="2">
    <source>
        <dbReference type="ARBA" id="ARBA00022801"/>
    </source>
</evidence>
<dbReference type="SUPFAM" id="SSF81606">
    <property type="entry name" value="PP2C-like"/>
    <property type="match status" value="2"/>
</dbReference>
<accession>A0A1D1Y9X6</accession>
<reference evidence="7" key="1">
    <citation type="submission" date="2015-07" db="EMBL/GenBank/DDBJ databases">
        <title>Transcriptome Assembly of Anthurium amnicola.</title>
        <authorList>
            <person name="Suzuki J."/>
        </authorList>
    </citation>
    <scope>NUCLEOTIDE SEQUENCE</scope>
</reference>
<dbReference type="EC" id="3.1.3.16" evidence="1"/>
<proteinExistence type="predicted"/>
<feature type="domain" description="PPM-type phosphatase" evidence="6">
    <location>
        <begin position="280"/>
        <end position="985"/>
    </location>
</feature>
<evidence type="ECO:0000259" key="6">
    <source>
        <dbReference type="PROSITE" id="PS51746"/>
    </source>
</evidence>
<evidence type="ECO:0000313" key="7">
    <source>
        <dbReference type="EMBL" id="JAT51436.1"/>
    </source>
</evidence>
<dbReference type="EMBL" id="GDJX01016500">
    <property type="protein sequence ID" value="JAT51436.1"/>
    <property type="molecule type" value="Transcribed_RNA"/>
</dbReference>
<protein>
    <recommendedName>
        <fullName evidence="1">protein-serine/threonine phosphatase</fullName>
        <ecNumber evidence="1">3.1.3.16</ecNumber>
    </recommendedName>
</protein>
<evidence type="ECO:0000256" key="5">
    <source>
        <dbReference type="ARBA" id="ARBA00048336"/>
    </source>
</evidence>
<evidence type="ECO:0000256" key="3">
    <source>
        <dbReference type="ARBA" id="ARBA00022912"/>
    </source>
</evidence>
<evidence type="ECO:0000256" key="4">
    <source>
        <dbReference type="ARBA" id="ARBA00047761"/>
    </source>
</evidence>
<organism evidence="7">
    <name type="scientific">Anthurium amnicola</name>
    <dbReference type="NCBI Taxonomy" id="1678845"/>
    <lineage>
        <taxon>Eukaryota</taxon>
        <taxon>Viridiplantae</taxon>
        <taxon>Streptophyta</taxon>
        <taxon>Embryophyta</taxon>
        <taxon>Tracheophyta</taxon>
        <taxon>Spermatophyta</taxon>
        <taxon>Magnoliopsida</taxon>
        <taxon>Liliopsida</taxon>
        <taxon>Araceae</taxon>
        <taxon>Pothoideae</taxon>
        <taxon>Potheae</taxon>
        <taxon>Anthurium</taxon>
    </lineage>
</organism>
<dbReference type="PANTHER" id="PTHR13832">
    <property type="entry name" value="PROTEIN PHOSPHATASE 2C"/>
    <property type="match status" value="1"/>
</dbReference>
<keyword evidence="3" id="KW-0904">Protein phosphatase</keyword>
<dbReference type="InterPro" id="IPR015655">
    <property type="entry name" value="PP2C"/>
</dbReference>
<name>A0A1D1Y9X6_9ARAE</name>
<dbReference type="PANTHER" id="PTHR13832:SF688">
    <property type="entry name" value="PROTEIN PHOSPHATASE 2C 32"/>
    <property type="match status" value="1"/>
</dbReference>
<comment type="catalytic activity">
    <reaction evidence="4">
        <text>O-phospho-L-seryl-[protein] + H2O = L-seryl-[protein] + phosphate</text>
        <dbReference type="Rhea" id="RHEA:20629"/>
        <dbReference type="Rhea" id="RHEA-COMP:9863"/>
        <dbReference type="Rhea" id="RHEA-COMP:11604"/>
        <dbReference type="ChEBI" id="CHEBI:15377"/>
        <dbReference type="ChEBI" id="CHEBI:29999"/>
        <dbReference type="ChEBI" id="CHEBI:43474"/>
        <dbReference type="ChEBI" id="CHEBI:83421"/>
        <dbReference type="EC" id="3.1.3.16"/>
    </reaction>
</comment>
<evidence type="ECO:0000256" key="1">
    <source>
        <dbReference type="ARBA" id="ARBA00013081"/>
    </source>
</evidence>
<dbReference type="InterPro" id="IPR036457">
    <property type="entry name" value="PPM-type-like_dom_sf"/>
</dbReference>
<dbReference type="CDD" id="cd00143">
    <property type="entry name" value="PP2Cc"/>
    <property type="match status" value="1"/>
</dbReference>
<dbReference type="Pfam" id="PF00481">
    <property type="entry name" value="PP2C"/>
    <property type="match status" value="1"/>
</dbReference>
<dbReference type="AlphaFoldDB" id="A0A1D1Y9X6"/>
<keyword evidence="2" id="KW-0378">Hydrolase</keyword>
<dbReference type="GO" id="GO:0004722">
    <property type="term" value="F:protein serine/threonine phosphatase activity"/>
    <property type="evidence" value="ECO:0007669"/>
    <property type="project" value="UniProtKB-EC"/>
</dbReference>
<dbReference type="Gene3D" id="3.60.40.10">
    <property type="entry name" value="PPM-type phosphatase domain"/>
    <property type="match status" value="2"/>
</dbReference>